<evidence type="ECO:0000256" key="11">
    <source>
        <dbReference type="SAM" id="Coils"/>
    </source>
</evidence>
<dbReference type="Gene3D" id="3.40.50.620">
    <property type="entry name" value="HUPs"/>
    <property type="match status" value="1"/>
</dbReference>
<dbReference type="InterPro" id="IPR015803">
    <property type="entry name" value="Cys-tRNA-ligase"/>
</dbReference>
<dbReference type="AlphaFoldDB" id="A0A7S2RQQ1"/>
<dbReference type="GO" id="GO:0005524">
    <property type="term" value="F:ATP binding"/>
    <property type="evidence" value="ECO:0007669"/>
    <property type="project" value="UniProtKB-KW"/>
</dbReference>
<dbReference type="PANTHER" id="PTHR10890:SF3">
    <property type="entry name" value="CYSTEINE--TRNA LIGASE, CYTOPLASMIC"/>
    <property type="match status" value="1"/>
</dbReference>
<dbReference type="InterPro" id="IPR009080">
    <property type="entry name" value="tRNAsynth_Ia_anticodon-bd"/>
</dbReference>
<evidence type="ECO:0000259" key="13">
    <source>
        <dbReference type="Pfam" id="PF01406"/>
    </source>
</evidence>
<dbReference type="CDD" id="cd00672">
    <property type="entry name" value="CysRS_core"/>
    <property type="match status" value="1"/>
</dbReference>
<keyword evidence="3" id="KW-0436">Ligase</keyword>
<name>A0A7S2RQQ1_9STRA</name>
<dbReference type="GO" id="GO:0004817">
    <property type="term" value="F:cysteine-tRNA ligase activity"/>
    <property type="evidence" value="ECO:0007669"/>
    <property type="project" value="UniProtKB-EC"/>
</dbReference>
<dbReference type="PANTHER" id="PTHR10890">
    <property type="entry name" value="CYSTEINYL-TRNA SYNTHETASE"/>
    <property type="match status" value="1"/>
</dbReference>
<evidence type="ECO:0000256" key="9">
    <source>
        <dbReference type="ARBA" id="ARBA00023146"/>
    </source>
</evidence>
<dbReference type="EC" id="6.1.1.16" evidence="2"/>
<evidence type="ECO:0000256" key="1">
    <source>
        <dbReference type="ARBA" id="ARBA00001947"/>
    </source>
</evidence>
<protein>
    <recommendedName>
        <fullName evidence="2">cysteine--tRNA ligase</fullName>
        <ecNumber evidence="2">6.1.1.16</ecNumber>
    </recommendedName>
    <alternativeName>
        <fullName evidence="10">Cysteinyl-tRNA synthetase</fullName>
    </alternativeName>
</protein>
<dbReference type="GO" id="GO:0005737">
    <property type="term" value="C:cytoplasm"/>
    <property type="evidence" value="ECO:0007669"/>
    <property type="project" value="TreeGrafter"/>
</dbReference>
<evidence type="ECO:0000313" key="14">
    <source>
        <dbReference type="EMBL" id="CAD9678035.1"/>
    </source>
</evidence>
<reference evidence="14" key="1">
    <citation type="submission" date="2021-01" db="EMBL/GenBank/DDBJ databases">
        <authorList>
            <person name="Corre E."/>
            <person name="Pelletier E."/>
            <person name="Niang G."/>
            <person name="Scheremetjew M."/>
            <person name="Finn R."/>
            <person name="Kale V."/>
            <person name="Holt S."/>
            <person name="Cochrane G."/>
            <person name="Meng A."/>
            <person name="Brown T."/>
            <person name="Cohen L."/>
        </authorList>
    </citation>
    <scope>NUCLEOTIDE SEQUENCE</scope>
    <source>
        <strain evidence="14">NY070348D</strain>
    </source>
</reference>
<dbReference type="SUPFAM" id="SSF52374">
    <property type="entry name" value="Nucleotidylyl transferase"/>
    <property type="match status" value="1"/>
</dbReference>
<evidence type="ECO:0000256" key="6">
    <source>
        <dbReference type="ARBA" id="ARBA00022833"/>
    </source>
</evidence>
<gene>
    <name evidence="14" type="ORF">QSP1433_LOCUS6018</name>
</gene>
<keyword evidence="7" id="KW-0067">ATP-binding</keyword>
<keyword evidence="8" id="KW-0648">Protein biosynthesis</keyword>
<dbReference type="GO" id="GO:0006423">
    <property type="term" value="P:cysteinyl-tRNA aminoacylation"/>
    <property type="evidence" value="ECO:0007669"/>
    <property type="project" value="InterPro"/>
</dbReference>
<feature type="coiled-coil region" evidence="11">
    <location>
        <begin position="681"/>
        <end position="712"/>
    </location>
</feature>
<keyword evidence="6" id="KW-0862">Zinc</keyword>
<dbReference type="EMBL" id="HBHK01009668">
    <property type="protein sequence ID" value="CAD9678035.1"/>
    <property type="molecule type" value="Transcribed_RNA"/>
</dbReference>
<dbReference type="GO" id="GO:0046872">
    <property type="term" value="F:metal ion binding"/>
    <property type="evidence" value="ECO:0007669"/>
    <property type="project" value="UniProtKB-KW"/>
</dbReference>
<feature type="region of interest" description="Disordered" evidence="12">
    <location>
        <begin position="311"/>
        <end position="343"/>
    </location>
</feature>
<dbReference type="PRINTS" id="PR00983">
    <property type="entry name" value="TRNASYNTHCYS"/>
</dbReference>
<keyword evidence="5" id="KW-0547">Nucleotide-binding</keyword>
<dbReference type="InterPro" id="IPR014729">
    <property type="entry name" value="Rossmann-like_a/b/a_fold"/>
</dbReference>
<dbReference type="SUPFAM" id="SSF47323">
    <property type="entry name" value="Anticodon-binding domain of a subclass of class I aminoacyl-tRNA synthetases"/>
    <property type="match status" value="1"/>
</dbReference>
<dbReference type="HAMAP" id="MF_00041">
    <property type="entry name" value="Cys_tRNA_synth"/>
    <property type="match status" value="1"/>
</dbReference>
<evidence type="ECO:0000256" key="4">
    <source>
        <dbReference type="ARBA" id="ARBA00022723"/>
    </source>
</evidence>
<evidence type="ECO:0000256" key="10">
    <source>
        <dbReference type="ARBA" id="ARBA00031499"/>
    </source>
</evidence>
<keyword evidence="11" id="KW-0175">Coiled coil</keyword>
<proteinExistence type="inferred from homology"/>
<evidence type="ECO:0000256" key="5">
    <source>
        <dbReference type="ARBA" id="ARBA00022741"/>
    </source>
</evidence>
<feature type="domain" description="tRNA synthetases class I catalytic" evidence="13">
    <location>
        <begin position="55"/>
        <end position="479"/>
    </location>
</feature>
<sequence>MSLCGKGCLGGARENESKGKLQHHPWHPPVVDDEDPLAQGVLMINNSLTGKKERFVPTKGREVRWYTCGPTVYDSTHVGHARTYLTFDIMRRIMSDYFNYDVLYQINITDIDDKIILRARQNKLVADLENDSNVGFEQLVSLVDQAVVEAGEKFVKKTADLNDTLENAKLTKNRKLQEETEEQIKMHLTKEGNFVNETQAIEAAKADPKKDRSALIAAAKSVLSVKLDQEKGDSVTDHGVFNAHARKYEREYMEDMEALGIREPDVLTRVTEYIPQIITFIQRIVDKGLAYESNGSVYLSLDAYKKEHNYRKLSPSNEASTEAELEESEGALGDTNASEKRNPSDFALWKSSKRGEPEWKSPWGMGRPGWHIECSVIASDILGEQLDLHSGGEDLKFPHHDNELAQSEACFGSQQWVNYFTHAGHLHIKGLKMSKSLKNFVTIRQALEKHSARQLRILFLLQPWDEQMNFSDQTVDDAKAKEKTFRVFFQEVESLSRDDYLLGTLGFQMGEHDHKLSTDFLEAQRLVHRSLLDNFDTKAAMNAMLDLIAKSNAYIRLPNAKPAVLLLKRIAMYITRILRVFGVVQGADSFGFGSGQGSSGADSKQQVVTPYVDALVSFREQVRNAALKSGNKKDPAIQAILQACDSVRDTALVHAGVRLEDRPDGSKWNLEDPAVLIQEQADKLEKERDAKISKLEKQKAQLEKELVKAKSGLVSPAEMFKTEEFSAWDDQGLPTMLADGTTELSDGQRKKKKKVQDKQAKIHTALMTKADGNPQAYLAKIEADIKQVETDIDKFNEN</sequence>
<evidence type="ECO:0000256" key="7">
    <source>
        <dbReference type="ARBA" id="ARBA00022840"/>
    </source>
</evidence>
<accession>A0A7S2RQQ1</accession>
<dbReference type="NCBIfam" id="TIGR00435">
    <property type="entry name" value="cysS"/>
    <property type="match status" value="1"/>
</dbReference>
<keyword evidence="4" id="KW-0479">Metal-binding</keyword>
<keyword evidence="9" id="KW-0030">Aminoacyl-tRNA synthetase</keyword>
<evidence type="ECO:0000256" key="3">
    <source>
        <dbReference type="ARBA" id="ARBA00022598"/>
    </source>
</evidence>
<evidence type="ECO:0000256" key="2">
    <source>
        <dbReference type="ARBA" id="ARBA00012832"/>
    </source>
</evidence>
<evidence type="ECO:0000256" key="8">
    <source>
        <dbReference type="ARBA" id="ARBA00022917"/>
    </source>
</evidence>
<dbReference type="Pfam" id="PF01406">
    <property type="entry name" value="tRNA-synt_1e"/>
    <property type="match status" value="1"/>
</dbReference>
<evidence type="ECO:0000256" key="12">
    <source>
        <dbReference type="SAM" id="MobiDB-lite"/>
    </source>
</evidence>
<organism evidence="14">
    <name type="scientific">Mucochytrium quahogii</name>
    <dbReference type="NCBI Taxonomy" id="96639"/>
    <lineage>
        <taxon>Eukaryota</taxon>
        <taxon>Sar</taxon>
        <taxon>Stramenopiles</taxon>
        <taxon>Bigyra</taxon>
        <taxon>Labyrinthulomycetes</taxon>
        <taxon>Thraustochytrida</taxon>
        <taxon>Thraustochytriidae</taxon>
        <taxon>Mucochytrium</taxon>
    </lineage>
</organism>
<dbReference type="InterPro" id="IPR032678">
    <property type="entry name" value="tRNA-synt_1_cat_dom"/>
</dbReference>
<comment type="cofactor">
    <cofactor evidence="1">
        <name>Zn(2+)</name>
        <dbReference type="ChEBI" id="CHEBI:29105"/>
    </cofactor>
</comment>
<dbReference type="InterPro" id="IPR024909">
    <property type="entry name" value="Cys-tRNA/MSH_ligase"/>
</dbReference>